<dbReference type="GO" id="GO:0009088">
    <property type="term" value="P:threonine biosynthetic process"/>
    <property type="evidence" value="ECO:0007669"/>
    <property type="project" value="TreeGrafter"/>
</dbReference>
<organism evidence="3 4">
    <name type="scientific">Bradyrhizobium ivorense</name>
    <dbReference type="NCBI Taxonomy" id="2511166"/>
    <lineage>
        <taxon>Bacteria</taxon>
        <taxon>Pseudomonadati</taxon>
        <taxon>Pseudomonadota</taxon>
        <taxon>Alphaproteobacteria</taxon>
        <taxon>Hyphomicrobiales</taxon>
        <taxon>Nitrobacteraceae</taxon>
        <taxon>Bradyrhizobium</taxon>
    </lineage>
</organism>
<evidence type="ECO:0000259" key="2">
    <source>
        <dbReference type="Pfam" id="PF01636"/>
    </source>
</evidence>
<evidence type="ECO:0000313" key="4">
    <source>
        <dbReference type="Proteomes" id="UP000328092"/>
    </source>
</evidence>
<feature type="domain" description="Aminoglycoside phosphotransferase" evidence="2">
    <location>
        <begin position="33"/>
        <end position="270"/>
    </location>
</feature>
<dbReference type="RefSeq" id="WP_244626577.1">
    <property type="nucleotide sequence ID" value="NZ_CAADFC020000012.1"/>
</dbReference>
<accession>A0A508T9G5</accession>
<comment type="caution">
    <text evidence="3">The sequence shown here is derived from an EMBL/GenBank/DDBJ whole genome shotgun (WGS) entry which is preliminary data.</text>
</comment>
<keyword evidence="3" id="KW-0808">Transferase</keyword>
<keyword evidence="4" id="KW-1185">Reference proteome</keyword>
<gene>
    <name evidence="3" type="primary">srkA</name>
    <name evidence="3" type="ORF">CI1B_34880</name>
</gene>
<dbReference type="EMBL" id="CAADFC020000012">
    <property type="protein sequence ID" value="VIO70890.1"/>
    <property type="molecule type" value="Genomic_DNA"/>
</dbReference>
<dbReference type="EC" id="2.7.11.1" evidence="3"/>
<keyword evidence="3" id="KW-0418">Kinase</keyword>
<dbReference type="InterPro" id="IPR002575">
    <property type="entry name" value="Aminoglycoside_PTrfase"/>
</dbReference>
<protein>
    <submittedName>
        <fullName evidence="3">Stress response kinase A</fullName>
        <ecNumber evidence="3">2.7.11.1</ecNumber>
    </submittedName>
</protein>
<dbReference type="AlphaFoldDB" id="A0A508T9G5"/>
<dbReference type="PANTHER" id="PTHR21064:SF6">
    <property type="entry name" value="AMINOGLYCOSIDE PHOSPHOTRANSFERASE DOMAIN-CONTAINING PROTEIN"/>
    <property type="match status" value="1"/>
</dbReference>
<dbReference type="SUPFAM" id="SSF56112">
    <property type="entry name" value="Protein kinase-like (PK-like)"/>
    <property type="match status" value="1"/>
</dbReference>
<dbReference type="PANTHER" id="PTHR21064">
    <property type="entry name" value="AMINOGLYCOSIDE PHOSPHOTRANSFERASE DOMAIN-CONTAINING PROTEIN-RELATED"/>
    <property type="match status" value="1"/>
</dbReference>
<dbReference type="GO" id="GO:0004674">
    <property type="term" value="F:protein serine/threonine kinase activity"/>
    <property type="evidence" value="ECO:0007669"/>
    <property type="project" value="UniProtKB-EC"/>
</dbReference>
<dbReference type="Gene3D" id="3.90.1200.10">
    <property type="match status" value="1"/>
</dbReference>
<evidence type="ECO:0000256" key="1">
    <source>
        <dbReference type="ARBA" id="ARBA00038240"/>
    </source>
</evidence>
<proteinExistence type="inferred from homology"/>
<dbReference type="Pfam" id="PF01636">
    <property type="entry name" value="APH"/>
    <property type="match status" value="1"/>
</dbReference>
<sequence length="360" mass="40538">MMTPGLIESMQASLAANLPRWGLSSQSTLAFLSHSENTTFLAQDPVARQKLVLRVQRPGYHSPDEIASELAWIDAVIADDVVVTPRPVADREGHLLCPIPLSGATRHVVAFEFLSGKEPDASDDLATWFGKLGATSARLHAHSRRWTMPSTFQRKEWDFDAMLGRQPLWGDWRAGLGLRDDGRGLLQRVADELERRVEAYGRSEQRFGLIHADLRLANLLVEGDRLGIIDFDDCGFSWFFYDFAAAVSFIEHEPVMDLLQEAWLAGYRTVAPVSRDDEAMLPAFVMLRRMLLTAWLASHSDTETARRWVRATPTERSRSATGSYADCDADFRDQPRRACPLLQCCCSRSPECRTDVSRRL</sequence>
<dbReference type="InterPro" id="IPR050249">
    <property type="entry name" value="Pseudomonas-type_ThrB"/>
</dbReference>
<name>A0A508T9G5_9BRAD</name>
<comment type="similarity">
    <text evidence="1">Belongs to the pseudomonas-type ThrB family.</text>
</comment>
<dbReference type="Proteomes" id="UP000328092">
    <property type="component" value="Unassembled WGS sequence"/>
</dbReference>
<reference evidence="3" key="1">
    <citation type="submission" date="2019-02" db="EMBL/GenBank/DDBJ databases">
        <authorList>
            <person name="Pothier F.J."/>
        </authorList>
    </citation>
    <scope>NUCLEOTIDE SEQUENCE</scope>
    <source>
        <strain evidence="3">CI-1B</strain>
    </source>
</reference>
<dbReference type="GO" id="GO:0004413">
    <property type="term" value="F:homoserine kinase activity"/>
    <property type="evidence" value="ECO:0007669"/>
    <property type="project" value="TreeGrafter"/>
</dbReference>
<dbReference type="InterPro" id="IPR011009">
    <property type="entry name" value="Kinase-like_dom_sf"/>
</dbReference>
<evidence type="ECO:0000313" key="3">
    <source>
        <dbReference type="EMBL" id="VIO70890.1"/>
    </source>
</evidence>